<feature type="region of interest" description="Disordered" evidence="1">
    <location>
        <begin position="1"/>
        <end position="144"/>
    </location>
</feature>
<feature type="compositionally biased region" description="Acidic residues" evidence="1">
    <location>
        <begin position="452"/>
        <end position="461"/>
    </location>
</feature>
<proteinExistence type="predicted"/>
<sequence length="461" mass="50323">MRMMPADSWGGNGSGGGGEQHEDEDEDGVDEVLAAQFTAAADIVGGGGGDGGAAARQQDNENKGRCQGQCQVQGQQAKRKSKKAHENGNGNPNAAGIPPQTQTQRGPSQCSCPGPANNPNLRPSIRPYVDGHHQSCFSPSPREREYYDDGVDLIPLRPLGPRDTTAVPVSIPFSTAARKLQATLSRSIAFFKTFYRDFRAETRALGGYADTTLMNRAWRRKIRNSEEYIGPVNNRRSRRGQNEQEGSSGAGAAGNNHGSTNNSNDSGNHGGNNNNHERMWAAAATQPDLRTFSELQREVIDRVTALYHAKLPQARILRRPTDRHSLTDLDLGLGSLGEEVGDEEGGNPTDRRILEEWNMALTLKRHVRDSFGRVVRAVKDMDRNYMAVTQAMRELEMLQRDLVIYRRGWDERVCYQGVSTDDGGGGEWDGGRGEDELGVGGGHEDQGAPEEGGQDDQGEQK</sequence>
<dbReference type="eggNOG" id="ENOG502T3PA">
    <property type="taxonomic scope" value="Eukaryota"/>
</dbReference>
<feature type="region of interest" description="Disordered" evidence="1">
    <location>
        <begin position="418"/>
        <end position="461"/>
    </location>
</feature>
<dbReference type="Proteomes" id="UP000007304">
    <property type="component" value="Unassembled WGS sequence"/>
</dbReference>
<feature type="compositionally biased region" description="Low complexity" evidence="1">
    <location>
        <begin position="253"/>
        <end position="274"/>
    </location>
</feature>
<feature type="region of interest" description="Disordered" evidence="1">
    <location>
        <begin position="229"/>
        <end position="276"/>
    </location>
</feature>
<feature type="compositionally biased region" description="Acidic residues" evidence="1">
    <location>
        <begin position="21"/>
        <end position="30"/>
    </location>
</feature>
<dbReference type="VEuPathDB" id="FungiDB:HMPREF1120_05354"/>
<evidence type="ECO:0000313" key="2">
    <source>
        <dbReference type="EMBL" id="EHY57312.1"/>
    </source>
</evidence>
<evidence type="ECO:0000256" key="1">
    <source>
        <dbReference type="SAM" id="MobiDB-lite"/>
    </source>
</evidence>
<accession>H6C0X4</accession>
<protein>
    <submittedName>
        <fullName evidence="2">Uncharacterized protein</fullName>
    </submittedName>
</protein>
<feature type="compositionally biased region" description="Polar residues" evidence="1">
    <location>
        <begin position="100"/>
        <end position="121"/>
    </location>
</feature>
<evidence type="ECO:0000313" key="3">
    <source>
        <dbReference type="Proteomes" id="UP000007304"/>
    </source>
</evidence>
<dbReference type="RefSeq" id="XP_009157773.1">
    <property type="nucleotide sequence ID" value="XM_009159525.1"/>
</dbReference>
<feature type="compositionally biased region" description="Low complexity" evidence="1">
    <location>
        <begin position="87"/>
        <end position="99"/>
    </location>
</feature>
<gene>
    <name evidence="2" type="ORF">HMPREF1120_05354</name>
</gene>
<keyword evidence="3" id="KW-1185">Reference proteome</keyword>
<organism evidence="2 3">
    <name type="scientific">Exophiala dermatitidis (strain ATCC 34100 / CBS 525.76 / NIH/UT8656)</name>
    <name type="common">Black yeast</name>
    <name type="synonym">Wangiella dermatitidis</name>
    <dbReference type="NCBI Taxonomy" id="858893"/>
    <lineage>
        <taxon>Eukaryota</taxon>
        <taxon>Fungi</taxon>
        <taxon>Dikarya</taxon>
        <taxon>Ascomycota</taxon>
        <taxon>Pezizomycotina</taxon>
        <taxon>Eurotiomycetes</taxon>
        <taxon>Chaetothyriomycetidae</taxon>
        <taxon>Chaetothyriales</taxon>
        <taxon>Herpotrichiellaceae</taxon>
        <taxon>Exophiala</taxon>
    </lineage>
</organism>
<dbReference type="EMBL" id="JH226133">
    <property type="protein sequence ID" value="EHY57312.1"/>
    <property type="molecule type" value="Genomic_DNA"/>
</dbReference>
<reference evidence="2" key="1">
    <citation type="submission" date="2011-07" db="EMBL/GenBank/DDBJ databases">
        <title>The Genome Sequence of Exophiala (Wangiella) dermatitidis NIH/UT8656.</title>
        <authorList>
            <consortium name="The Broad Institute Genome Sequencing Platform"/>
            <person name="Cuomo C."/>
            <person name="Wang Z."/>
            <person name="Hunicke-Smith S."/>
            <person name="Szanislo P.J."/>
            <person name="Earl A."/>
            <person name="Young S.K."/>
            <person name="Zeng Q."/>
            <person name="Gargeya S."/>
            <person name="Fitzgerald M."/>
            <person name="Haas B."/>
            <person name="Abouelleil A."/>
            <person name="Alvarado L."/>
            <person name="Arachchi H.M."/>
            <person name="Berlin A."/>
            <person name="Brown A."/>
            <person name="Chapman S.B."/>
            <person name="Chen Z."/>
            <person name="Dunbar C."/>
            <person name="Freedman E."/>
            <person name="Gearin G."/>
            <person name="Gellesch M."/>
            <person name="Goldberg J."/>
            <person name="Griggs A."/>
            <person name="Gujja S."/>
            <person name="Heiman D."/>
            <person name="Howarth C."/>
            <person name="Larson L."/>
            <person name="Lui A."/>
            <person name="MacDonald P.J.P."/>
            <person name="Montmayeur A."/>
            <person name="Murphy C."/>
            <person name="Neiman D."/>
            <person name="Pearson M."/>
            <person name="Priest M."/>
            <person name="Roberts A."/>
            <person name="Saif S."/>
            <person name="Shea T."/>
            <person name="Shenoy N."/>
            <person name="Sisk P."/>
            <person name="Stolte C."/>
            <person name="Sykes S."/>
            <person name="Wortman J."/>
            <person name="Nusbaum C."/>
            <person name="Birren B."/>
        </authorList>
    </citation>
    <scope>NUCLEOTIDE SEQUENCE</scope>
    <source>
        <strain evidence="2">NIH/UT8656</strain>
    </source>
</reference>
<dbReference type="InParanoid" id="H6C0X4"/>
<dbReference type="HOGENOM" id="CLU_593159_0_0_1"/>
<dbReference type="GeneID" id="20309993"/>
<name>H6C0X4_EXODN</name>
<dbReference type="AlphaFoldDB" id="H6C0X4"/>
<feature type="compositionally biased region" description="Low complexity" evidence="1">
    <location>
        <begin position="66"/>
        <end position="76"/>
    </location>
</feature>